<organism evidence="1 2">
    <name type="scientific">Lindgomyces ingoldianus</name>
    <dbReference type="NCBI Taxonomy" id="673940"/>
    <lineage>
        <taxon>Eukaryota</taxon>
        <taxon>Fungi</taxon>
        <taxon>Dikarya</taxon>
        <taxon>Ascomycota</taxon>
        <taxon>Pezizomycotina</taxon>
        <taxon>Dothideomycetes</taxon>
        <taxon>Pleosporomycetidae</taxon>
        <taxon>Pleosporales</taxon>
        <taxon>Lindgomycetaceae</taxon>
        <taxon>Lindgomyces</taxon>
    </lineage>
</organism>
<sequence>MAANHNDKDVQSPTTLASSKISSIPSYPQINCSSTKAPKAQTKSMPGAYPTYLESEPESQSKEIQPTILTPGPSIRNPKTGWELIYVVRSKALDAVFQPILFFGVVWFALIYYNVQVSSGGTENPVSATTTTVTYIQTIPAATTTETCTMTVLSTTTCTVEANPATVLDTIICTG</sequence>
<keyword evidence="2" id="KW-1185">Reference proteome</keyword>
<name>A0ACB6RDJ6_9PLEO</name>
<dbReference type="EMBL" id="MU003492">
    <property type="protein sequence ID" value="KAF2477409.1"/>
    <property type="molecule type" value="Genomic_DNA"/>
</dbReference>
<reference evidence="1" key="1">
    <citation type="journal article" date="2020" name="Stud. Mycol.">
        <title>101 Dothideomycetes genomes: a test case for predicting lifestyles and emergence of pathogens.</title>
        <authorList>
            <person name="Haridas S."/>
            <person name="Albert R."/>
            <person name="Binder M."/>
            <person name="Bloem J."/>
            <person name="Labutti K."/>
            <person name="Salamov A."/>
            <person name="Andreopoulos B."/>
            <person name="Baker S."/>
            <person name="Barry K."/>
            <person name="Bills G."/>
            <person name="Bluhm B."/>
            <person name="Cannon C."/>
            <person name="Castanera R."/>
            <person name="Culley D."/>
            <person name="Daum C."/>
            <person name="Ezra D."/>
            <person name="Gonzalez J."/>
            <person name="Henrissat B."/>
            <person name="Kuo A."/>
            <person name="Liang C."/>
            <person name="Lipzen A."/>
            <person name="Lutzoni F."/>
            <person name="Magnuson J."/>
            <person name="Mondo S."/>
            <person name="Nolan M."/>
            <person name="Ohm R."/>
            <person name="Pangilinan J."/>
            <person name="Park H.-J."/>
            <person name="Ramirez L."/>
            <person name="Alfaro M."/>
            <person name="Sun H."/>
            <person name="Tritt A."/>
            <person name="Yoshinaga Y."/>
            <person name="Zwiers L.-H."/>
            <person name="Turgeon B."/>
            <person name="Goodwin S."/>
            <person name="Spatafora J."/>
            <person name="Crous P."/>
            <person name="Grigoriev I."/>
        </authorList>
    </citation>
    <scope>NUCLEOTIDE SEQUENCE</scope>
    <source>
        <strain evidence="1">ATCC 200398</strain>
    </source>
</reference>
<evidence type="ECO:0000313" key="2">
    <source>
        <dbReference type="Proteomes" id="UP000799755"/>
    </source>
</evidence>
<comment type="caution">
    <text evidence="1">The sequence shown here is derived from an EMBL/GenBank/DDBJ whole genome shotgun (WGS) entry which is preliminary data.</text>
</comment>
<evidence type="ECO:0000313" key="1">
    <source>
        <dbReference type="EMBL" id="KAF2477409.1"/>
    </source>
</evidence>
<gene>
    <name evidence="1" type="ORF">BDR25DRAFT_308343</name>
</gene>
<dbReference type="Proteomes" id="UP000799755">
    <property type="component" value="Unassembled WGS sequence"/>
</dbReference>
<accession>A0ACB6RDJ6</accession>
<protein>
    <submittedName>
        <fullName evidence="1">Uncharacterized protein</fullName>
    </submittedName>
</protein>
<proteinExistence type="predicted"/>